<dbReference type="Gene3D" id="2.60.40.770">
    <property type="match status" value="1"/>
</dbReference>
<dbReference type="Pfam" id="PF16984">
    <property type="entry name" value="Grp7_allergen"/>
    <property type="match status" value="1"/>
</dbReference>
<evidence type="ECO:0000256" key="2">
    <source>
        <dbReference type="ARBA" id="ARBA00006370"/>
    </source>
</evidence>
<dbReference type="FunFam" id="2.60.40.770:FF:000001">
    <property type="entry name" value="NPC intracellular cholesterol transporter 2"/>
    <property type="match status" value="1"/>
</dbReference>
<dbReference type="STRING" id="1965070.A0A443R630"/>
<organism evidence="7 8">
    <name type="scientific">Dinothrombium tinctorium</name>
    <dbReference type="NCBI Taxonomy" id="1965070"/>
    <lineage>
        <taxon>Eukaryota</taxon>
        <taxon>Metazoa</taxon>
        <taxon>Ecdysozoa</taxon>
        <taxon>Arthropoda</taxon>
        <taxon>Chelicerata</taxon>
        <taxon>Arachnida</taxon>
        <taxon>Acari</taxon>
        <taxon>Acariformes</taxon>
        <taxon>Trombidiformes</taxon>
        <taxon>Prostigmata</taxon>
        <taxon>Anystina</taxon>
        <taxon>Parasitengona</taxon>
        <taxon>Trombidioidea</taxon>
        <taxon>Trombidiidae</taxon>
        <taxon>Dinothrombium</taxon>
    </lineage>
</organism>
<comment type="subcellular location">
    <subcellularLocation>
        <location evidence="1">Secreted</location>
    </subcellularLocation>
</comment>
<dbReference type="InterPro" id="IPR038602">
    <property type="entry name" value="Mite_allergen_7_sf"/>
</dbReference>
<comment type="caution">
    <text evidence="7">The sequence shown here is derived from an EMBL/GenBank/DDBJ whole genome shotgun (WGS) entry which is preliminary data.</text>
</comment>
<feature type="non-terminal residue" evidence="7">
    <location>
        <position position="1"/>
    </location>
</feature>
<dbReference type="OrthoDB" id="6516166at2759"/>
<dbReference type="PANTHER" id="PTHR23034">
    <property type="entry name" value="GLUTAMATE-RICH PROTEIN 3"/>
    <property type="match status" value="1"/>
</dbReference>
<feature type="compositionally biased region" description="Basic and acidic residues" evidence="4">
    <location>
        <begin position="349"/>
        <end position="362"/>
    </location>
</feature>
<keyword evidence="8" id="KW-1185">Reference proteome</keyword>
<dbReference type="PANTHER" id="PTHR23034:SF2">
    <property type="entry name" value="GLUTAMATE-RICH PROTEIN 3"/>
    <property type="match status" value="1"/>
</dbReference>
<evidence type="ECO:0000256" key="1">
    <source>
        <dbReference type="ARBA" id="ARBA00004613"/>
    </source>
</evidence>
<dbReference type="Gene3D" id="3.15.10.50">
    <property type="match status" value="1"/>
</dbReference>
<dbReference type="InterPro" id="IPR048257">
    <property type="entry name" value="DUF4590"/>
</dbReference>
<reference evidence="7 8" key="1">
    <citation type="journal article" date="2018" name="Gigascience">
        <title>Genomes of trombidid mites reveal novel predicted allergens and laterally-transferred genes associated with secondary metabolism.</title>
        <authorList>
            <person name="Dong X."/>
            <person name="Chaisiri K."/>
            <person name="Xia D."/>
            <person name="Armstrong S.D."/>
            <person name="Fang Y."/>
            <person name="Donnelly M.J."/>
            <person name="Kadowaki T."/>
            <person name="McGarry J.W."/>
            <person name="Darby A.C."/>
            <person name="Makepeace B.L."/>
        </authorList>
    </citation>
    <scope>NUCLEOTIDE SEQUENCE [LARGE SCALE GENOMIC DNA]</scope>
    <source>
        <strain evidence="7">UoL-WK</strain>
    </source>
</reference>
<gene>
    <name evidence="7" type="ORF">B4U79_08585</name>
</gene>
<comment type="similarity">
    <text evidence="2">Belongs to the NPC2 family.</text>
</comment>
<dbReference type="GO" id="GO:0005576">
    <property type="term" value="C:extracellular region"/>
    <property type="evidence" value="ECO:0007669"/>
    <property type="project" value="UniProtKB-SubCell"/>
</dbReference>
<dbReference type="InterPro" id="IPR027962">
    <property type="entry name" value="ERICH3"/>
</dbReference>
<evidence type="ECO:0000256" key="4">
    <source>
        <dbReference type="SAM" id="MobiDB-lite"/>
    </source>
</evidence>
<dbReference type="InterPro" id="IPR020234">
    <property type="entry name" value="Mite_allergen_group-7"/>
</dbReference>
<dbReference type="InterPro" id="IPR003172">
    <property type="entry name" value="ML_dom"/>
</dbReference>
<dbReference type="InterPro" id="IPR014756">
    <property type="entry name" value="Ig_E-set"/>
</dbReference>
<evidence type="ECO:0000259" key="6">
    <source>
        <dbReference type="Pfam" id="PF15257"/>
    </source>
</evidence>
<dbReference type="Pfam" id="PF15257">
    <property type="entry name" value="DUF4590"/>
    <property type="match status" value="1"/>
</dbReference>
<dbReference type="SUPFAM" id="SSF81296">
    <property type="entry name" value="E set domains"/>
    <property type="match status" value="1"/>
</dbReference>
<protein>
    <submittedName>
        <fullName evidence="7">Uncharacterized protein</fullName>
    </submittedName>
</protein>
<feature type="domain" description="MD-2-related lipid-recognition" evidence="5">
    <location>
        <begin position="389"/>
        <end position="481"/>
    </location>
</feature>
<evidence type="ECO:0000313" key="8">
    <source>
        <dbReference type="Proteomes" id="UP000285301"/>
    </source>
</evidence>
<dbReference type="AlphaFoldDB" id="A0A443R630"/>
<dbReference type="EMBL" id="NCKU01001992">
    <property type="protein sequence ID" value="RWS10721.1"/>
    <property type="molecule type" value="Genomic_DNA"/>
</dbReference>
<keyword evidence="3" id="KW-0964">Secreted</keyword>
<feature type="non-terminal residue" evidence="7">
    <location>
        <position position="677"/>
    </location>
</feature>
<feature type="region of interest" description="Disordered" evidence="4">
    <location>
        <begin position="342"/>
        <end position="376"/>
    </location>
</feature>
<sequence>VLGNYNSLNDPHLSEYFAKSERRRHLIKSGLLTQEGKVIPQRSARLQEIGFERRKHFQTVVDDFISKGLQNREELQKVRENRALEEKMKSDLMKRAKLMYVNRNNNCQIHQKSHRNSCPISVRKPQIRLKAAPNWNYFSTIKVDPKSSKFKSNRPKSSYGRRRSEPALAFTEDETKEPLSDIESLEGESFHEDDDDLRLSFASSNFKARKSQSAFNNKTEQVKITFKFIGITKSSSWPSLIKVRQQAFKCGHSLLIFSKLVCPQETFTVPIRSHVPRLFCITMFVDNLCDFRVNTCCEYKHPPGSRIGHFTIVNIDGVTACESCLNPQRNFRSVAEKFLSRSSSNRSNESSEKNKKEQRNDKSPSSSSSHSEDENHDEVRAIGCINDTLPCVVKRGSNARLEVDFIAPFNARFVRADVRGKVDGSLAPVYIPWTGVHRNACDGHGIQCPVVRNTGYRYHYDLKVDQNIPTFKVDYVWKLTNIWGINKLILFGKEVRSDVVDKILVKLREEVTEPFNLNSSSLPDTELQISPQFVIKLTNGKVDGFLNVKRIGDGYIHREESLITVNAFFGFPNLSFSYRAITRFLLFNRWSELKGKIGLVTVDLLFDIISKGENIGKVGKVIKFSHRSIKDLEIDRFFLNPVRIFIPNDMIVDEINNVIQKKLDEFKEILKNIKFTL</sequence>
<evidence type="ECO:0000313" key="7">
    <source>
        <dbReference type="EMBL" id="RWS10721.1"/>
    </source>
</evidence>
<feature type="region of interest" description="Disordered" evidence="4">
    <location>
        <begin position="146"/>
        <end position="182"/>
    </location>
</feature>
<proteinExistence type="inferred from homology"/>
<evidence type="ECO:0000256" key="3">
    <source>
        <dbReference type="ARBA" id="ARBA00022525"/>
    </source>
</evidence>
<evidence type="ECO:0000259" key="5">
    <source>
        <dbReference type="Pfam" id="PF02221"/>
    </source>
</evidence>
<dbReference type="Proteomes" id="UP000285301">
    <property type="component" value="Unassembled WGS sequence"/>
</dbReference>
<dbReference type="Pfam" id="PF02221">
    <property type="entry name" value="E1_DerP2_DerF2"/>
    <property type="match status" value="1"/>
</dbReference>
<name>A0A443R630_9ACAR</name>
<accession>A0A443R630</accession>
<feature type="domain" description="DUF4590" evidence="6">
    <location>
        <begin position="241"/>
        <end position="330"/>
    </location>
</feature>